<dbReference type="GeneID" id="20091340"/>
<dbReference type="EMBL" id="KI914016">
    <property type="protein sequence ID" value="ETV91050.1"/>
    <property type="molecule type" value="Genomic_DNA"/>
</dbReference>
<evidence type="ECO:0000256" key="3">
    <source>
        <dbReference type="ARBA" id="ARBA00022989"/>
    </source>
</evidence>
<evidence type="ECO:0000256" key="1">
    <source>
        <dbReference type="ARBA" id="ARBA00004141"/>
    </source>
</evidence>
<dbReference type="OrthoDB" id="68128at2759"/>
<name>A0A024TA73_9STRA</name>
<feature type="transmembrane region" description="Helical" evidence="5">
    <location>
        <begin position="79"/>
        <end position="108"/>
    </location>
</feature>
<gene>
    <name evidence="6" type="ORF">H310_14290</name>
</gene>
<comment type="subcellular location">
    <subcellularLocation>
        <location evidence="1">Membrane</location>
        <topology evidence="1">Multi-pass membrane protein</topology>
    </subcellularLocation>
</comment>
<dbReference type="InterPro" id="IPR013714">
    <property type="entry name" value="Golgi_TVP15"/>
</dbReference>
<accession>A0A024TA73</accession>
<protein>
    <submittedName>
        <fullName evidence="6">Uncharacterized protein</fullName>
    </submittedName>
</protein>
<feature type="transmembrane region" description="Helical" evidence="5">
    <location>
        <begin position="12"/>
        <end position="31"/>
    </location>
</feature>
<organism evidence="6">
    <name type="scientific">Aphanomyces invadans</name>
    <dbReference type="NCBI Taxonomy" id="157072"/>
    <lineage>
        <taxon>Eukaryota</taxon>
        <taxon>Sar</taxon>
        <taxon>Stramenopiles</taxon>
        <taxon>Oomycota</taxon>
        <taxon>Saprolegniomycetes</taxon>
        <taxon>Saprolegniales</taxon>
        <taxon>Verrucalvaceae</taxon>
        <taxon>Aphanomyces</taxon>
    </lineage>
</organism>
<dbReference type="GO" id="GO:0016020">
    <property type="term" value="C:membrane"/>
    <property type="evidence" value="ECO:0007669"/>
    <property type="project" value="UniProtKB-SubCell"/>
</dbReference>
<proteinExistence type="predicted"/>
<keyword evidence="2 5" id="KW-0812">Transmembrane</keyword>
<dbReference type="VEuPathDB" id="FungiDB:H310_14290"/>
<keyword evidence="4 5" id="KW-0472">Membrane</keyword>
<dbReference type="AlphaFoldDB" id="A0A024TA73"/>
<evidence type="ECO:0000313" key="6">
    <source>
        <dbReference type="EMBL" id="ETV91050.1"/>
    </source>
</evidence>
<reference evidence="6" key="1">
    <citation type="submission" date="2013-12" db="EMBL/GenBank/DDBJ databases">
        <title>The Genome Sequence of Aphanomyces invadans NJM9701.</title>
        <authorList>
            <consortium name="The Broad Institute Genomics Platform"/>
            <person name="Russ C."/>
            <person name="Tyler B."/>
            <person name="van West P."/>
            <person name="Dieguez-Uribeondo J."/>
            <person name="Young S.K."/>
            <person name="Zeng Q."/>
            <person name="Gargeya S."/>
            <person name="Fitzgerald M."/>
            <person name="Abouelleil A."/>
            <person name="Alvarado L."/>
            <person name="Chapman S.B."/>
            <person name="Gainer-Dewar J."/>
            <person name="Goldberg J."/>
            <person name="Griggs A."/>
            <person name="Gujja S."/>
            <person name="Hansen M."/>
            <person name="Howarth C."/>
            <person name="Imamovic A."/>
            <person name="Ireland A."/>
            <person name="Larimer J."/>
            <person name="McCowan C."/>
            <person name="Murphy C."/>
            <person name="Pearson M."/>
            <person name="Poon T.W."/>
            <person name="Priest M."/>
            <person name="Roberts A."/>
            <person name="Saif S."/>
            <person name="Shea T."/>
            <person name="Sykes S."/>
            <person name="Wortman J."/>
            <person name="Nusbaum C."/>
            <person name="Birren B."/>
        </authorList>
    </citation>
    <scope>NUCLEOTIDE SEQUENCE [LARGE SCALE GENOMIC DNA]</scope>
    <source>
        <strain evidence="6">NJM9701</strain>
    </source>
</reference>
<feature type="transmembrane region" description="Helical" evidence="5">
    <location>
        <begin position="37"/>
        <end position="58"/>
    </location>
</feature>
<evidence type="ECO:0000256" key="2">
    <source>
        <dbReference type="ARBA" id="ARBA00022692"/>
    </source>
</evidence>
<dbReference type="Pfam" id="PF08507">
    <property type="entry name" value="COPI_assoc"/>
    <property type="match status" value="1"/>
</dbReference>
<evidence type="ECO:0000256" key="4">
    <source>
        <dbReference type="ARBA" id="ARBA00023136"/>
    </source>
</evidence>
<dbReference type="PANTHER" id="PTHR38894:SF1">
    <property type="entry name" value="TRANSMEMBRANE PROTEIN"/>
    <property type="match status" value="1"/>
</dbReference>
<sequence length="156" mass="17138">MTWPRASATTVGFLNLGVAVLQVVAGIYGFLSILDILHLAPIFVSAYAILLALPLFLYECKFKRFHRILRRQVGFMFYFYGRCAYLVFMALMDVGIPGGLGKVIAILIDVNVFFMLSLRCCGVATGPLTAGHAPPETYHATVFAPKNGVRAARFLS</sequence>
<keyword evidence="3 5" id="KW-1133">Transmembrane helix</keyword>
<dbReference type="PANTHER" id="PTHR38894">
    <property type="entry name" value="TRANSMEMBRANE PROTEIN"/>
    <property type="match status" value="1"/>
</dbReference>
<evidence type="ECO:0000256" key="5">
    <source>
        <dbReference type="SAM" id="Phobius"/>
    </source>
</evidence>
<dbReference type="RefSeq" id="XP_008880330.1">
    <property type="nucleotide sequence ID" value="XM_008882108.1"/>
</dbReference>